<dbReference type="GO" id="GO:0019171">
    <property type="term" value="F:(3R)-hydroxyacyl-[acyl-carrier-protein] dehydratase activity"/>
    <property type="evidence" value="ECO:0007669"/>
    <property type="project" value="TreeGrafter"/>
</dbReference>
<evidence type="ECO:0000313" key="1">
    <source>
        <dbReference type="EMBL" id="EGU73031.1"/>
    </source>
</evidence>
<reference evidence="1" key="1">
    <citation type="journal article" date="2012" name="Mol. Plant Microbe Interact.">
        <title>A highly conserved effector in Fusarium oxysporum is required for full virulence on Arabidopsis.</title>
        <authorList>
            <person name="Thatcher L.F."/>
            <person name="Gardiner D.M."/>
            <person name="Kazan K."/>
            <person name="Manners J."/>
        </authorList>
    </citation>
    <scope>NUCLEOTIDE SEQUENCE [LARGE SCALE GENOMIC DNA]</scope>
    <source>
        <strain evidence="1">Fo5176</strain>
    </source>
</reference>
<protein>
    <submittedName>
        <fullName evidence="1">Uncharacterized protein</fullName>
    </submittedName>
</protein>
<dbReference type="InterPro" id="IPR052741">
    <property type="entry name" value="Mitochondrial_HTD2"/>
</dbReference>
<accession>F9GCS9</accession>
<dbReference type="GO" id="GO:0005739">
    <property type="term" value="C:mitochondrion"/>
    <property type="evidence" value="ECO:0007669"/>
    <property type="project" value="TreeGrafter"/>
</dbReference>
<name>F9GCS9_FUSOF</name>
<gene>
    <name evidence="1" type="ORF">FOXB_16462</name>
</gene>
<dbReference type="PANTHER" id="PTHR28152:SF2">
    <property type="entry name" value="N-TERMINAL OF MAOC-LIKE DEHYDRATASE DOMAIN-CONTAINING PROTEIN"/>
    <property type="match status" value="1"/>
</dbReference>
<dbReference type="STRING" id="660025.F9GCS9"/>
<dbReference type="EMBL" id="AFQF01005174">
    <property type="protein sequence ID" value="EGU73031.1"/>
    <property type="molecule type" value="Genomic_DNA"/>
</dbReference>
<sequence length="162" mass="17695">MFGRSCGYATNGLDISESGPPNGTALPPGYHLVYFTPSVVESDLGLDGTDTSFNAPLPFTRRMWAGGRIQWFDGKPLCIGEEVEERTRLLSAEPKQLRDGSDMVLVNVEKAYWGKMGLSLKDQSHSQNQTKPELVPSVSLPLLGVDLQFTSNPLRCCLESGC</sequence>
<comment type="caution">
    <text evidence="1">The sequence shown here is derived from an EMBL/GenBank/DDBJ whole genome shotgun (WGS) entry which is preliminary data.</text>
</comment>
<organism evidence="1">
    <name type="scientific">Fusarium oxysporum (strain Fo5176)</name>
    <name type="common">Fusarium vascular wilt</name>
    <dbReference type="NCBI Taxonomy" id="660025"/>
    <lineage>
        <taxon>Eukaryota</taxon>
        <taxon>Fungi</taxon>
        <taxon>Dikarya</taxon>
        <taxon>Ascomycota</taxon>
        <taxon>Pezizomycotina</taxon>
        <taxon>Sordariomycetes</taxon>
        <taxon>Hypocreomycetidae</taxon>
        <taxon>Hypocreales</taxon>
        <taxon>Nectriaceae</taxon>
        <taxon>Fusarium</taxon>
        <taxon>Fusarium oxysporum species complex</taxon>
    </lineage>
</organism>
<dbReference type="PANTHER" id="PTHR28152">
    <property type="entry name" value="HYDROXYACYL-THIOESTER DEHYDRATASE TYPE 2, MITOCHONDRIAL"/>
    <property type="match status" value="1"/>
</dbReference>
<dbReference type="AlphaFoldDB" id="F9GCS9"/>
<proteinExistence type="predicted"/>